<proteinExistence type="predicted"/>
<dbReference type="SUPFAM" id="SSF88697">
    <property type="entry name" value="PUA domain-like"/>
    <property type="match status" value="1"/>
</dbReference>
<dbReference type="Pfam" id="PF01747">
    <property type="entry name" value="ATP-sulfurylase"/>
    <property type="match status" value="1"/>
</dbReference>
<feature type="domain" description="Sulphate adenylyltransferase catalytic" evidence="2">
    <location>
        <begin position="144"/>
        <end position="347"/>
    </location>
</feature>
<reference evidence="4 5" key="1">
    <citation type="submission" date="2018-04" db="EMBL/GenBank/DDBJ databases">
        <title>Novel Campyloabacter and Helicobacter Species and Strains.</title>
        <authorList>
            <person name="Mannion A.J."/>
            <person name="Shen Z."/>
            <person name="Fox J.G."/>
        </authorList>
    </citation>
    <scope>NUCLEOTIDE SEQUENCE [LARGE SCALE GENOMIC DNA]</scope>
    <source>
        <strain evidence="4 5">MIT 04-9366</strain>
    </source>
</reference>
<dbReference type="Gene3D" id="3.10.400.10">
    <property type="entry name" value="Sulfate adenylyltransferase"/>
    <property type="match status" value="1"/>
</dbReference>
<dbReference type="PANTHER" id="PTHR43509">
    <property type="match status" value="1"/>
</dbReference>
<keyword evidence="5" id="KW-1185">Reference proteome</keyword>
<dbReference type="Pfam" id="PF14306">
    <property type="entry name" value="PUA_2"/>
    <property type="match status" value="1"/>
</dbReference>
<gene>
    <name evidence="4" type="ORF">CQA58_04960</name>
</gene>
<dbReference type="OrthoDB" id="9804504at2"/>
<accession>A0A3D8IZJ7</accession>
<dbReference type="GO" id="GO:0004781">
    <property type="term" value="F:sulfate adenylyltransferase (ATP) activity"/>
    <property type="evidence" value="ECO:0007669"/>
    <property type="project" value="InterPro"/>
</dbReference>
<dbReference type="InterPro" id="IPR024951">
    <property type="entry name" value="Sulfurylase_cat_dom"/>
</dbReference>
<evidence type="ECO:0000313" key="5">
    <source>
        <dbReference type="Proteomes" id="UP000257045"/>
    </source>
</evidence>
<comment type="caution">
    <text evidence="4">The sequence shown here is derived from an EMBL/GenBank/DDBJ whole genome shotgun (WGS) entry which is preliminary data.</text>
</comment>
<dbReference type="AlphaFoldDB" id="A0A3D8IZJ7"/>
<evidence type="ECO:0000313" key="4">
    <source>
        <dbReference type="EMBL" id="RDU70692.1"/>
    </source>
</evidence>
<sequence length="390" mass="44976">MDLSEKKKQIHIDQEALSILEMVAEGILLPVEGLMNQEQIKEVNESGLFKGCSFPAPLILSPNGKRNQEVMKELKIGQEVDICVQKNKVGEMTIREVFPLNKDERIKKIMGGDLGHPDTARIYQRLGNYGVYGEYKVNTHKIKENKQLIKNKIKELKAKKICGVMLNANPIHMVHEKILQESLMRNDMLIIFLPHHNNWLLPYSLRLRSVQHVVDNFLPSHKILIIPLDYTYLLAGQNRMILNALICKNYGCTEFVASLGSSDLSTFYEGNQICTIMDNIQGIKLDIKLLSEYIYCDICNTIKNTKICPHGTHHHIAYNSKNFFELLKMGVMPPEVFMRKEVSAMILAHLFPNQPKKLNKLYYDLISQNGLIQESDERFYERLSYLYHVK</sequence>
<name>A0A3D8IZJ7_9HELI</name>
<dbReference type="InterPro" id="IPR014729">
    <property type="entry name" value="Rossmann-like_a/b/a_fold"/>
</dbReference>
<feature type="domain" description="ATP-sulfurylase PUA-like" evidence="3">
    <location>
        <begin position="5"/>
        <end position="135"/>
    </location>
</feature>
<protein>
    <submittedName>
        <fullName evidence="4">Sulfate adenylyltransferase</fullName>
    </submittedName>
</protein>
<dbReference type="RefSeq" id="WP_115569619.1">
    <property type="nucleotide sequence ID" value="NZ_NXLV01000007.1"/>
</dbReference>
<evidence type="ECO:0000259" key="3">
    <source>
        <dbReference type="Pfam" id="PF14306"/>
    </source>
</evidence>
<keyword evidence="4" id="KW-0548">Nucleotidyltransferase</keyword>
<dbReference type="InterPro" id="IPR015947">
    <property type="entry name" value="PUA-like_sf"/>
</dbReference>
<evidence type="ECO:0000256" key="1">
    <source>
        <dbReference type="ARBA" id="ARBA00005048"/>
    </source>
</evidence>
<keyword evidence="4" id="KW-0808">Transferase</keyword>
<dbReference type="EMBL" id="NXLV01000007">
    <property type="protein sequence ID" value="RDU70692.1"/>
    <property type="molecule type" value="Genomic_DNA"/>
</dbReference>
<organism evidence="4 5">
    <name type="scientific">Helicobacter brantae</name>
    <dbReference type="NCBI Taxonomy" id="375927"/>
    <lineage>
        <taxon>Bacteria</taxon>
        <taxon>Pseudomonadati</taxon>
        <taxon>Campylobacterota</taxon>
        <taxon>Epsilonproteobacteria</taxon>
        <taxon>Campylobacterales</taxon>
        <taxon>Helicobacteraceae</taxon>
        <taxon>Helicobacter</taxon>
    </lineage>
</organism>
<dbReference type="SUPFAM" id="SSF52374">
    <property type="entry name" value="Nucleotidylyl transferase"/>
    <property type="match status" value="1"/>
</dbReference>
<evidence type="ECO:0000259" key="2">
    <source>
        <dbReference type="Pfam" id="PF01747"/>
    </source>
</evidence>
<dbReference type="InterPro" id="IPR025980">
    <property type="entry name" value="ATP-Sase_PUA-like_dom"/>
</dbReference>
<dbReference type="Gene3D" id="3.40.50.620">
    <property type="entry name" value="HUPs"/>
    <property type="match status" value="1"/>
</dbReference>
<dbReference type="PANTHER" id="PTHR43509:SF1">
    <property type="entry name" value="SULFATE ADENYLYLTRANSFERASE"/>
    <property type="match status" value="1"/>
</dbReference>
<comment type="pathway">
    <text evidence="1">Sulfur metabolism; hydrogen sulfide biosynthesis; sulfite from sulfate: step 1/3.</text>
</comment>
<dbReference type="Proteomes" id="UP000257045">
    <property type="component" value="Unassembled WGS sequence"/>
</dbReference>